<name>A0ABM1BQK9_LIMPO</name>
<proteinExistence type="predicted"/>
<evidence type="ECO:0000256" key="4">
    <source>
        <dbReference type="ARBA" id="ARBA00023157"/>
    </source>
</evidence>
<keyword evidence="5" id="KW-0325">Glycoprotein</keyword>
<keyword evidence="2" id="KW-0732">Signal</keyword>
<feature type="domain" description="Chitin-binding type-2" evidence="6">
    <location>
        <begin position="280"/>
        <end position="332"/>
    </location>
</feature>
<dbReference type="PANTHER" id="PTHR23301">
    <property type="entry name" value="CHITIN BINDING PERITROPHIN-A"/>
    <property type="match status" value="1"/>
</dbReference>
<feature type="non-terminal residue" evidence="8">
    <location>
        <position position="1"/>
    </location>
</feature>
<dbReference type="Proteomes" id="UP000694941">
    <property type="component" value="Unplaced"/>
</dbReference>
<keyword evidence="4" id="KW-1015">Disulfide bond</keyword>
<dbReference type="RefSeq" id="XP_013786759.1">
    <property type="nucleotide sequence ID" value="XM_013931305.1"/>
</dbReference>
<evidence type="ECO:0000259" key="6">
    <source>
        <dbReference type="PROSITE" id="PS50940"/>
    </source>
</evidence>
<evidence type="ECO:0000313" key="7">
    <source>
        <dbReference type="Proteomes" id="UP000694941"/>
    </source>
</evidence>
<dbReference type="SMART" id="SM00494">
    <property type="entry name" value="ChtBD2"/>
    <property type="match status" value="7"/>
</dbReference>
<feature type="domain" description="Chitin-binding type-2" evidence="6">
    <location>
        <begin position="102"/>
        <end position="146"/>
    </location>
</feature>
<dbReference type="GeneID" id="106470740"/>
<evidence type="ECO:0000256" key="2">
    <source>
        <dbReference type="ARBA" id="ARBA00022729"/>
    </source>
</evidence>
<keyword evidence="1" id="KW-0147">Chitin-binding</keyword>
<feature type="domain" description="Chitin-binding type-2" evidence="6">
    <location>
        <begin position="233"/>
        <end position="277"/>
    </location>
</feature>
<feature type="domain" description="Chitin-binding type-2" evidence="6">
    <location>
        <begin position="21"/>
        <end position="66"/>
    </location>
</feature>
<evidence type="ECO:0000256" key="5">
    <source>
        <dbReference type="ARBA" id="ARBA00023180"/>
    </source>
</evidence>
<dbReference type="PANTHER" id="PTHR23301:SF0">
    <property type="entry name" value="CHITIN-BINDING TYPE-2 DOMAIN-CONTAINING PROTEIN-RELATED"/>
    <property type="match status" value="1"/>
</dbReference>
<dbReference type="InterPro" id="IPR051940">
    <property type="entry name" value="Chitin_bind-dev_reg"/>
</dbReference>
<dbReference type="Gene3D" id="2.170.140.10">
    <property type="entry name" value="Chitin binding domain"/>
    <property type="match status" value="7"/>
</dbReference>
<dbReference type="SUPFAM" id="SSF57625">
    <property type="entry name" value="Invertebrate chitin-binding proteins"/>
    <property type="match status" value="7"/>
</dbReference>
<feature type="domain" description="Chitin-binding type-2" evidence="6">
    <location>
        <begin position="359"/>
        <end position="403"/>
    </location>
</feature>
<keyword evidence="3" id="KW-0677">Repeat</keyword>
<keyword evidence="7" id="KW-1185">Reference proteome</keyword>
<evidence type="ECO:0000256" key="3">
    <source>
        <dbReference type="ARBA" id="ARBA00022737"/>
    </source>
</evidence>
<dbReference type="InterPro" id="IPR036508">
    <property type="entry name" value="Chitin-bd_dom_sf"/>
</dbReference>
<protein>
    <submittedName>
        <fullName evidence="8">Probable chitinase 10</fullName>
    </submittedName>
</protein>
<organism evidence="7 8">
    <name type="scientific">Limulus polyphemus</name>
    <name type="common">Atlantic horseshoe crab</name>
    <dbReference type="NCBI Taxonomy" id="6850"/>
    <lineage>
        <taxon>Eukaryota</taxon>
        <taxon>Metazoa</taxon>
        <taxon>Ecdysozoa</taxon>
        <taxon>Arthropoda</taxon>
        <taxon>Chelicerata</taxon>
        <taxon>Merostomata</taxon>
        <taxon>Xiphosura</taxon>
        <taxon>Limulidae</taxon>
        <taxon>Limulus</taxon>
    </lineage>
</organism>
<gene>
    <name evidence="8" type="primary">LOC106470740</name>
</gene>
<dbReference type="InterPro" id="IPR002557">
    <property type="entry name" value="Chitin-bd_dom"/>
</dbReference>
<evidence type="ECO:0000313" key="8">
    <source>
        <dbReference type="RefSeq" id="XP_013786759.1"/>
    </source>
</evidence>
<accession>A0ABM1BQK9</accession>
<reference evidence="8" key="1">
    <citation type="submission" date="2025-08" db="UniProtKB">
        <authorList>
            <consortium name="RefSeq"/>
        </authorList>
    </citation>
    <scope>IDENTIFICATION</scope>
    <source>
        <tissue evidence="8">Muscle</tissue>
    </source>
</reference>
<dbReference type="Pfam" id="PF01607">
    <property type="entry name" value="CBM_14"/>
    <property type="match status" value="7"/>
</dbReference>
<feature type="domain" description="Chitin-binding type-2" evidence="6">
    <location>
        <begin position="406"/>
        <end position="458"/>
    </location>
</feature>
<feature type="domain" description="Chitin-binding type-2" evidence="6">
    <location>
        <begin position="151"/>
        <end position="206"/>
    </location>
</feature>
<evidence type="ECO:0000256" key="1">
    <source>
        <dbReference type="ARBA" id="ARBA00022669"/>
    </source>
</evidence>
<dbReference type="PROSITE" id="PS50940">
    <property type="entry name" value="CHIT_BIND_II"/>
    <property type="match status" value="7"/>
</dbReference>
<sequence>TVTGLKPYLPKNECPCDCCTIPDPKDCTKFTLCINGNAIKQTCADGLRFNPKIENCDYGRNVDCDPPCDKDCDEKPTQPPGKPCDKEPPPEGECDCDCCIKPVPGDCAAYIRCENYQKFHGRCTNGLLFNPKISNCDFAENVDCDDKPEPDSKCDSKSGLFPHPNDCTRFIHCANWRPYVKNCPAGLHFNKVLKICDWPETACCDACPTEPTTTTTTTTVGKPDCGCDGCMTPHENDCSAYYRCSNGHRELLYCQSGLYFNKQTKACDYPKNVQCEKFICPSPEGMFKNDDDCGSYWQCHNGYPYLKDCNPKLHWNEKTKRCDWPCFAKCDPSVPPCPTESTSVQTSPNPCECTNCVTPHPSDCSAYYRCKDGTRELVYCSPGLYFNKITKVCDHPKNVDCNHFVCPSKDGMFKNEFDCGTFWHCSHGIAYLKDCLSGLHWDEERQKCDVPCLAKCDPTRLNQYATDIYI</sequence>